<dbReference type="InterPro" id="IPR036388">
    <property type="entry name" value="WH-like_DNA-bd_sf"/>
</dbReference>
<dbReference type="Proteomes" id="UP000195913">
    <property type="component" value="Unassembled WGS sequence"/>
</dbReference>
<protein>
    <recommendedName>
        <fullName evidence="3">DNA-binding protein</fullName>
    </recommendedName>
</protein>
<name>A0A1R4GW95_9MICC</name>
<sequence length="199" mass="21145">MIVLTIDQRDSRHNPDRVEELVTALNAEYPVVRAFERTAGDELQGVMDDGAAAVRLLLEVAREGHWSIGLGVGSVKNPLPEQTRAGAGEAFEAARDAVERAKHAPASVAVAGAGGEAQRLEAELQLVAEVNARRTEASRAAGLLVDSGFSQREAATRLGITQQAVSSRLASGLWFPCRQLADQAGLALARYTAQFDGDD</sequence>
<dbReference type="EMBL" id="FUHW01000052">
    <property type="protein sequence ID" value="SJM72516.1"/>
    <property type="molecule type" value="Genomic_DNA"/>
</dbReference>
<dbReference type="RefSeq" id="WP_087001150.1">
    <property type="nucleotide sequence ID" value="NZ_FUHW01000052.1"/>
</dbReference>
<evidence type="ECO:0008006" key="3">
    <source>
        <dbReference type="Google" id="ProtNLM"/>
    </source>
</evidence>
<keyword evidence="2" id="KW-1185">Reference proteome</keyword>
<reference evidence="1 2" key="1">
    <citation type="submission" date="2017-02" db="EMBL/GenBank/DDBJ databases">
        <authorList>
            <person name="Peterson S.W."/>
        </authorList>
    </citation>
    <scope>NUCLEOTIDE SEQUENCE [LARGE SCALE GENOMIC DNA]</scope>
    <source>
        <strain evidence="1 2">B Ar 00.02</strain>
    </source>
</reference>
<dbReference type="Gene3D" id="1.10.10.10">
    <property type="entry name" value="Winged helix-like DNA-binding domain superfamily/Winged helix DNA-binding domain"/>
    <property type="match status" value="1"/>
</dbReference>
<evidence type="ECO:0000313" key="2">
    <source>
        <dbReference type="Proteomes" id="UP000195913"/>
    </source>
</evidence>
<dbReference type="AlphaFoldDB" id="A0A1R4GW95"/>
<gene>
    <name evidence="1" type="ORF">FM101_15280</name>
</gene>
<proteinExistence type="predicted"/>
<accession>A0A1R4GW95</accession>
<organism evidence="1 2">
    <name type="scientific">Arthrobacter rhombi</name>
    <dbReference type="NCBI Taxonomy" id="71253"/>
    <lineage>
        <taxon>Bacteria</taxon>
        <taxon>Bacillati</taxon>
        <taxon>Actinomycetota</taxon>
        <taxon>Actinomycetes</taxon>
        <taxon>Micrococcales</taxon>
        <taxon>Micrococcaceae</taxon>
        <taxon>Arthrobacter</taxon>
    </lineage>
</organism>
<evidence type="ECO:0000313" key="1">
    <source>
        <dbReference type="EMBL" id="SJM72516.1"/>
    </source>
</evidence>